<name>A0A8J3QH21_9ACTN</name>
<keyword evidence="3" id="KW-1185">Reference proteome</keyword>
<reference evidence="2" key="1">
    <citation type="submission" date="2021-01" db="EMBL/GenBank/DDBJ databases">
        <title>Whole genome shotgun sequence of Rhizocola hellebori NBRC 109834.</title>
        <authorList>
            <person name="Komaki H."/>
            <person name="Tamura T."/>
        </authorList>
    </citation>
    <scope>NUCLEOTIDE SEQUENCE</scope>
    <source>
        <strain evidence="2">NBRC 109834</strain>
    </source>
</reference>
<proteinExistence type="predicted"/>
<dbReference type="Proteomes" id="UP000612899">
    <property type="component" value="Unassembled WGS sequence"/>
</dbReference>
<dbReference type="AlphaFoldDB" id="A0A8J3QH21"/>
<feature type="transmembrane region" description="Helical" evidence="1">
    <location>
        <begin position="78"/>
        <end position="97"/>
    </location>
</feature>
<keyword evidence="1" id="KW-1133">Transmembrane helix</keyword>
<dbReference type="RefSeq" id="WP_203914459.1">
    <property type="nucleotide sequence ID" value="NZ_BONY01000105.1"/>
</dbReference>
<keyword evidence="1" id="KW-0812">Transmembrane</keyword>
<comment type="caution">
    <text evidence="2">The sequence shown here is derived from an EMBL/GenBank/DDBJ whole genome shotgun (WGS) entry which is preliminary data.</text>
</comment>
<evidence type="ECO:0000256" key="1">
    <source>
        <dbReference type="SAM" id="Phobius"/>
    </source>
</evidence>
<organism evidence="2 3">
    <name type="scientific">Rhizocola hellebori</name>
    <dbReference type="NCBI Taxonomy" id="1392758"/>
    <lineage>
        <taxon>Bacteria</taxon>
        <taxon>Bacillati</taxon>
        <taxon>Actinomycetota</taxon>
        <taxon>Actinomycetes</taxon>
        <taxon>Micromonosporales</taxon>
        <taxon>Micromonosporaceae</taxon>
        <taxon>Rhizocola</taxon>
    </lineage>
</organism>
<accession>A0A8J3QH21</accession>
<evidence type="ECO:0000313" key="2">
    <source>
        <dbReference type="EMBL" id="GIH10740.1"/>
    </source>
</evidence>
<gene>
    <name evidence="2" type="ORF">Rhe02_88070</name>
</gene>
<keyword evidence="1" id="KW-0472">Membrane</keyword>
<sequence length="99" mass="10060">MSTFNIRQGALGLVIGLAGHGIAFLFGFLAGQLVEPSQGGGFEDIAAVALIFLGVEALLGVAAVIATVMLARRGKRDLGFGVLAGWLVGVIGVLVLLRA</sequence>
<dbReference type="EMBL" id="BONY01000105">
    <property type="protein sequence ID" value="GIH10740.1"/>
    <property type="molecule type" value="Genomic_DNA"/>
</dbReference>
<protein>
    <submittedName>
        <fullName evidence="2">Uncharacterized protein</fullName>
    </submittedName>
</protein>
<evidence type="ECO:0000313" key="3">
    <source>
        <dbReference type="Proteomes" id="UP000612899"/>
    </source>
</evidence>
<feature type="transmembrane region" description="Helical" evidence="1">
    <location>
        <begin position="45"/>
        <end position="71"/>
    </location>
</feature>
<feature type="transmembrane region" description="Helical" evidence="1">
    <location>
        <begin position="12"/>
        <end position="33"/>
    </location>
</feature>